<gene>
    <name evidence="1" type="ORF">MM415B02514_0015</name>
</gene>
<accession>A0A6M3L947</accession>
<reference evidence="1" key="1">
    <citation type="submission" date="2020-03" db="EMBL/GenBank/DDBJ databases">
        <title>The deep terrestrial virosphere.</title>
        <authorList>
            <person name="Holmfeldt K."/>
            <person name="Nilsson E."/>
            <person name="Simone D."/>
            <person name="Lopez-Fernandez M."/>
            <person name="Wu X."/>
            <person name="de Brujin I."/>
            <person name="Lundin D."/>
            <person name="Andersson A."/>
            <person name="Bertilsson S."/>
            <person name="Dopson M."/>
        </authorList>
    </citation>
    <scope>NUCLEOTIDE SEQUENCE</scope>
    <source>
        <strain evidence="1">MM415B02514</strain>
    </source>
</reference>
<evidence type="ECO:0000313" key="1">
    <source>
        <dbReference type="EMBL" id="QJA89725.1"/>
    </source>
</evidence>
<sequence>MNTRRFSFSALIAIVCLISWLAPVLFAGTITEPTTFRDRVVFRGSTGPDFDADNKFSIGGVAVTATAAQLNSAAIPASGMTTASLTNGAVLTLDAATPNVVLTAVGTADAPTNTFTINPYYPVGTTFRLIADSANTNGLLVADSTTVLSLGSDLILGATDSLMLFTVATNKASKLSSSDN</sequence>
<dbReference type="EMBL" id="MT142864">
    <property type="protein sequence ID" value="QJA89725.1"/>
    <property type="molecule type" value="Genomic_DNA"/>
</dbReference>
<protein>
    <submittedName>
        <fullName evidence="1">Uncharacterized protein</fullName>
    </submittedName>
</protein>
<dbReference type="AlphaFoldDB" id="A0A6M3L947"/>
<name>A0A6M3L947_9ZZZZ</name>
<proteinExistence type="predicted"/>
<organism evidence="1">
    <name type="scientific">viral metagenome</name>
    <dbReference type="NCBI Taxonomy" id="1070528"/>
    <lineage>
        <taxon>unclassified sequences</taxon>
        <taxon>metagenomes</taxon>
        <taxon>organismal metagenomes</taxon>
    </lineage>
</organism>